<feature type="transmembrane region" description="Helical" evidence="1">
    <location>
        <begin position="70"/>
        <end position="90"/>
    </location>
</feature>
<proteinExistence type="predicted"/>
<keyword evidence="4" id="KW-1185">Reference proteome</keyword>
<gene>
    <name evidence="3" type="primary">arnE</name>
    <name evidence="3" type="ORF">GCM10023090_16250</name>
</gene>
<protein>
    <submittedName>
        <fullName evidence="3">4-amino-4-deoxy-L-arabinose-phosphoundecaprenol flippase subunit ArnE</fullName>
    </submittedName>
</protein>
<organism evidence="3 4">
    <name type="scientific">Acidovorax lacteus</name>
    <dbReference type="NCBI Taxonomy" id="1924988"/>
    <lineage>
        <taxon>Bacteria</taxon>
        <taxon>Pseudomonadati</taxon>
        <taxon>Pseudomonadota</taxon>
        <taxon>Betaproteobacteria</taxon>
        <taxon>Burkholderiales</taxon>
        <taxon>Comamonadaceae</taxon>
        <taxon>Acidovorax</taxon>
    </lineage>
</organism>
<feature type="domain" description="EamA" evidence="2">
    <location>
        <begin position="12"/>
        <end position="112"/>
    </location>
</feature>
<dbReference type="InterPro" id="IPR000620">
    <property type="entry name" value="EamA_dom"/>
</dbReference>
<keyword evidence="1" id="KW-0472">Membrane</keyword>
<evidence type="ECO:0000256" key="1">
    <source>
        <dbReference type="SAM" id="Phobius"/>
    </source>
</evidence>
<reference evidence="4" key="1">
    <citation type="journal article" date="2019" name="Int. J. Syst. Evol. Microbiol.">
        <title>The Global Catalogue of Microorganisms (GCM) 10K type strain sequencing project: providing services to taxonomists for standard genome sequencing and annotation.</title>
        <authorList>
            <consortium name="The Broad Institute Genomics Platform"/>
            <consortium name="The Broad Institute Genome Sequencing Center for Infectious Disease"/>
            <person name="Wu L."/>
            <person name="Ma J."/>
        </authorList>
    </citation>
    <scope>NUCLEOTIDE SEQUENCE [LARGE SCALE GENOMIC DNA]</scope>
    <source>
        <strain evidence="4">JCM 31890</strain>
    </source>
</reference>
<evidence type="ECO:0000313" key="3">
    <source>
        <dbReference type="EMBL" id="GAA4423712.1"/>
    </source>
</evidence>
<sequence length="116" mass="12332">MPLSTVLATLTCVLGISLGQLLFKKAAMSMPPHAGWADWAFNGWLLAALVLYGVTTLGWVWVLRHAPLSLAYPFMGLAFLIVPLLGRVWLGEAVSMQTLAGGVLILAGVTLAARSQ</sequence>
<dbReference type="SUPFAM" id="SSF103481">
    <property type="entry name" value="Multidrug resistance efflux transporter EmrE"/>
    <property type="match status" value="1"/>
</dbReference>
<dbReference type="Gene3D" id="1.10.3730.20">
    <property type="match status" value="1"/>
</dbReference>
<dbReference type="Proteomes" id="UP001501788">
    <property type="component" value="Unassembled WGS sequence"/>
</dbReference>
<keyword evidence="1" id="KW-0812">Transmembrane</keyword>
<feature type="transmembrane region" description="Helical" evidence="1">
    <location>
        <begin position="96"/>
        <end position="113"/>
    </location>
</feature>
<dbReference type="RefSeq" id="WP_345063139.1">
    <property type="nucleotide sequence ID" value="NZ_BAABEX010000010.1"/>
</dbReference>
<keyword evidence="1" id="KW-1133">Transmembrane helix</keyword>
<accession>A0ABP8L7Q0</accession>
<dbReference type="InterPro" id="IPR037185">
    <property type="entry name" value="EmrE-like"/>
</dbReference>
<dbReference type="EMBL" id="BAABEX010000010">
    <property type="protein sequence ID" value="GAA4423712.1"/>
    <property type="molecule type" value="Genomic_DNA"/>
</dbReference>
<comment type="caution">
    <text evidence="3">The sequence shown here is derived from an EMBL/GenBank/DDBJ whole genome shotgun (WGS) entry which is preliminary data.</text>
</comment>
<evidence type="ECO:0000313" key="4">
    <source>
        <dbReference type="Proteomes" id="UP001501788"/>
    </source>
</evidence>
<dbReference type="Pfam" id="PF00892">
    <property type="entry name" value="EamA"/>
    <property type="match status" value="1"/>
</dbReference>
<name>A0ABP8L7Q0_9BURK</name>
<feature type="transmembrane region" description="Helical" evidence="1">
    <location>
        <begin position="43"/>
        <end position="63"/>
    </location>
</feature>
<evidence type="ECO:0000259" key="2">
    <source>
        <dbReference type="Pfam" id="PF00892"/>
    </source>
</evidence>